<proteinExistence type="predicted"/>
<evidence type="ECO:0000313" key="2">
    <source>
        <dbReference type="Proteomes" id="UP000000763"/>
    </source>
</evidence>
<name>Q75H68_ORYSJ</name>
<protein>
    <submittedName>
        <fullName evidence="1">Uncharacterized protein</fullName>
    </submittedName>
</protein>
<organism evidence="1 2">
    <name type="scientific">Oryza sativa subsp. japonica</name>
    <name type="common">Rice</name>
    <dbReference type="NCBI Taxonomy" id="39947"/>
    <lineage>
        <taxon>Eukaryota</taxon>
        <taxon>Viridiplantae</taxon>
        <taxon>Streptophyta</taxon>
        <taxon>Embryophyta</taxon>
        <taxon>Tracheophyta</taxon>
        <taxon>Spermatophyta</taxon>
        <taxon>Magnoliopsida</taxon>
        <taxon>Liliopsida</taxon>
        <taxon>Poales</taxon>
        <taxon>Poaceae</taxon>
        <taxon>BOP clade</taxon>
        <taxon>Oryzoideae</taxon>
        <taxon>Oryzeae</taxon>
        <taxon>Oryzinae</taxon>
        <taxon>Oryza</taxon>
        <taxon>Oryza sativa</taxon>
    </lineage>
</organism>
<sequence length="168" mass="18844">MIANGHPDMLQVGCVSHAGHMRRTCNKPTLALPQMVEWLSYDYYLVLDQRCSDSPITSTSTKLISGSVLVQPRQVKGLRALSSENDSPTTRLGLGRVRDESVISDLAGHKLEEEDYPVIDYELDLQTAMESSQRARRMLLQIVAQMRRGLDDMDDALEPILDFSNCPH</sequence>
<evidence type="ECO:0000313" key="1">
    <source>
        <dbReference type="EMBL" id="AAR00618.1"/>
    </source>
</evidence>
<gene>
    <name evidence="1" type="primary">OSJNBb0007E22.20</name>
</gene>
<accession>Q75H68</accession>
<reference evidence="2" key="2">
    <citation type="journal article" date="2008" name="Nucleic Acids Res.">
        <title>The rice annotation project database (RAP-DB): 2008 update.</title>
        <authorList>
            <consortium name="The rice annotation project (RAP)"/>
        </authorList>
    </citation>
    <scope>GENOME REANNOTATION</scope>
    <source>
        <strain evidence="2">cv. Nipponbare</strain>
    </source>
</reference>
<dbReference type="Proteomes" id="UP000000763">
    <property type="component" value="Chromosome 3"/>
</dbReference>
<reference evidence="2" key="1">
    <citation type="journal article" date="2005" name="Nature">
        <title>The map-based sequence of the rice genome.</title>
        <authorList>
            <consortium name="International rice genome sequencing project (IRGSP)"/>
            <person name="Matsumoto T."/>
            <person name="Wu J."/>
            <person name="Kanamori H."/>
            <person name="Katayose Y."/>
            <person name="Fujisawa M."/>
            <person name="Namiki N."/>
            <person name="Mizuno H."/>
            <person name="Yamamoto K."/>
            <person name="Antonio B.A."/>
            <person name="Baba T."/>
            <person name="Sakata K."/>
            <person name="Nagamura Y."/>
            <person name="Aoki H."/>
            <person name="Arikawa K."/>
            <person name="Arita K."/>
            <person name="Bito T."/>
            <person name="Chiden Y."/>
            <person name="Fujitsuka N."/>
            <person name="Fukunaka R."/>
            <person name="Hamada M."/>
            <person name="Harada C."/>
            <person name="Hayashi A."/>
            <person name="Hijishita S."/>
            <person name="Honda M."/>
            <person name="Hosokawa S."/>
            <person name="Ichikawa Y."/>
            <person name="Idonuma A."/>
            <person name="Iijima M."/>
            <person name="Ikeda M."/>
            <person name="Ikeno M."/>
            <person name="Ito K."/>
            <person name="Ito S."/>
            <person name="Ito T."/>
            <person name="Ito Y."/>
            <person name="Ito Y."/>
            <person name="Iwabuchi A."/>
            <person name="Kamiya K."/>
            <person name="Karasawa W."/>
            <person name="Kurita K."/>
            <person name="Katagiri S."/>
            <person name="Kikuta A."/>
            <person name="Kobayashi H."/>
            <person name="Kobayashi N."/>
            <person name="Machita K."/>
            <person name="Maehara T."/>
            <person name="Masukawa M."/>
            <person name="Mizubayashi T."/>
            <person name="Mukai Y."/>
            <person name="Nagasaki H."/>
            <person name="Nagata Y."/>
            <person name="Naito S."/>
            <person name="Nakashima M."/>
            <person name="Nakama Y."/>
            <person name="Nakamichi Y."/>
            <person name="Nakamura M."/>
            <person name="Meguro A."/>
            <person name="Negishi M."/>
            <person name="Ohta I."/>
            <person name="Ohta T."/>
            <person name="Okamoto M."/>
            <person name="Ono N."/>
            <person name="Saji S."/>
            <person name="Sakaguchi M."/>
            <person name="Sakai K."/>
            <person name="Shibata M."/>
            <person name="Shimokawa T."/>
            <person name="Song J."/>
            <person name="Takazaki Y."/>
            <person name="Terasawa K."/>
            <person name="Tsugane M."/>
            <person name="Tsuji K."/>
            <person name="Ueda S."/>
            <person name="Waki K."/>
            <person name="Yamagata H."/>
            <person name="Yamamoto M."/>
            <person name="Yamamoto S."/>
            <person name="Yamane H."/>
            <person name="Yoshiki S."/>
            <person name="Yoshihara R."/>
            <person name="Yukawa K."/>
            <person name="Zhong H."/>
            <person name="Yano M."/>
            <person name="Yuan Q."/>
            <person name="Ouyang S."/>
            <person name="Liu J."/>
            <person name="Jones K.M."/>
            <person name="Gansberger K."/>
            <person name="Moffat K."/>
            <person name="Hill J."/>
            <person name="Bera J."/>
            <person name="Fadrosh D."/>
            <person name="Jin S."/>
            <person name="Johri S."/>
            <person name="Kim M."/>
            <person name="Overton L."/>
            <person name="Reardon M."/>
            <person name="Tsitrin T."/>
            <person name="Vuong H."/>
            <person name="Weaver B."/>
            <person name="Ciecko A."/>
            <person name="Tallon L."/>
            <person name="Jackson J."/>
            <person name="Pai G."/>
            <person name="Aken S.V."/>
            <person name="Utterback T."/>
            <person name="Reidmuller S."/>
            <person name="Feldblyum T."/>
            <person name="Hsiao J."/>
            <person name="Zismann V."/>
            <person name="Iobst S."/>
            <person name="de Vazeille A.R."/>
            <person name="Buell C.R."/>
            <person name="Ying K."/>
            <person name="Li Y."/>
            <person name="Lu T."/>
            <person name="Huang Y."/>
            <person name="Zhao Q."/>
            <person name="Feng Q."/>
            <person name="Zhang L."/>
            <person name="Zhu J."/>
            <person name="Weng Q."/>
            <person name="Mu J."/>
            <person name="Lu Y."/>
            <person name="Fan D."/>
            <person name="Liu Y."/>
            <person name="Guan J."/>
            <person name="Zhang Y."/>
            <person name="Yu S."/>
            <person name="Liu X."/>
            <person name="Zhang Y."/>
            <person name="Hong G."/>
            <person name="Han B."/>
            <person name="Choisne N."/>
            <person name="Demange N."/>
            <person name="Orjeda G."/>
            <person name="Samain S."/>
            <person name="Cattolico L."/>
            <person name="Pelletier E."/>
            <person name="Couloux A."/>
            <person name="Segurens B."/>
            <person name="Wincker P."/>
            <person name="D'Hont A."/>
            <person name="Scarpelli C."/>
            <person name="Weissenbach J."/>
            <person name="Salanoubat M."/>
            <person name="Quetier F."/>
            <person name="Yu Y."/>
            <person name="Kim H.R."/>
            <person name="Rambo T."/>
            <person name="Currie J."/>
            <person name="Collura K."/>
            <person name="Luo M."/>
            <person name="Yang T."/>
            <person name="Ammiraju J.S.S."/>
            <person name="Engler F."/>
            <person name="Soderlund C."/>
            <person name="Wing R.A."/>
            <person name="Palmer L.E."/>
            <person name="de la Bastide M."/>
            <person name="Spiegel L."/>
            <person name="Nascimento L."/>
            <person name="Zutavern T."/>
            <person name="O'Shaughnessy A."/>
            <person name="Dike S."/>
            <person name="Dedhia N."/>
            <person name="Preston R."/>
            <person name="Balija V."/>
            <person name="McCombie W.R."/>
            <person name="Chow T."/>
            <person name="Chen H."/>
            <person name="Chung M."/>
            <person name="Chen C."/>
            <person name="Shaw J."/>
            <person name="Wu H."/>
            <person name="Hsiao K."/>
            <person name="Chao Y."/>
            <person name="Chu M."/>
            <person name="Cheng C."/>
            <person name="Hour A."/>
            <person name="Lee P."/>
            <person name="Lin S."/>
            <person name="Lin Y."/>
            <person name="Liou J."/>
            <person name="Liu S."/>
            <person name="Hsing Y."/>
            <person name="Raghuvanshi S."/>
            <person name="Mohanty A."/>
            <person name="Bharti A.K."/>
            <person name="Gaur A."/>
            <person name="Gupta V."/>
            <person name="Kumar D."/>
            <person name="Ravi V."/>
            <person name="Vij S."/>
            <person name="Kapur A."/>
            <person name="Khurana P."/>
            <person name="Khurana P."/>
            <person name="Khurana J.P."/>
            <person name="Tyagi A.K."/>
            <person name="Gaikwad K."/>
            <person name="Singh A."/>
            <person name="Dalal V."/>
            <person name="Srivastava S."/>
            <person name="Dixit A."/>
            <person name="Pal A.K."/>
            <person name="Ghazi I.A."/>
            <person name="Yadav M."/>
            <person name="Pandit A."/>
            <person name="Bhargava A."/>
            <person name="Sureshbabu K."/>
            <person name="Batra K."/>
            <person name="Sharma T.R."/>
            <person name="Mohapatra T."/>
            <person name="Singh N.K."/>
            <person name="Messing J."/>
            <person name="Nelson A.B."/>
            <person name="Fuks G."/>
            <person name="Kavchok S."/>
            <person name="Keizer G."/>
            <person name="Linton E."/>
            <person name="Llaca V."/>
            <person name="Song R."/>
            <person name="Tanyolac B."/>
            <person name="Young S."/>
            <person name="Ho-Il K."/>
            <person name="Hahn J.H."/>
            <person name="Sangsakoo G."/>
            <person name="Vanavichit A."/>
            <person name="de Mattos Luiz.A.T."/>
            <person name="Zimmer P.D."/>
            <person name="Malone G."/>
            <person name="Dellagostin O."/>
            <person name="de Oliveira A.C."/>
            <person name="Bevan M."/>
            <person name="Bancroft I."/>
            <person name="Minx P."/>
            <person name="Cordum H."/>
            <person name="Wilson R."/>
            <person name="Cheng Z."/>
            <person name="Jin W."/>
            <person name="Jiang J."/>
            <person name="Leong S.A."/>
            <person name="Iwama H."/>
            <person name="Gojobori T."/>
            <person name="Itoh T."/>
            <person name="Niimura Y."/>
            <person name="Fujii Y."/>
            <person name="Habara T."/>
            <person name="Sakai H."/>
            <person name="Sato Y."/>
            <person name="Wilson G."/>
            <person name="Kumar K."/>
            <person name="McCouch S."/>
            <person name="Juretic N."/>
            <person name="Hoen D."/>
            <person name="Wright S."/>
            <person name="Bruskiewich R."/>
            <person name="Bureau T."/>
            <person name="Miyao A."/>
            <person name="Hirochika H."/>
            <person name="Nishikawa T."/>
            <person name="Kadowaki K."/>
            <person name="Sugiura M."/>
            <person name="Burr B."/>
            <person name="Sasaki T."/>
        </authorList>
    </citation>
    <scope>NUCLEOTIDE SEQUENCE [LARGE SCALE GENOMIC DNA]</scope>
    <source>
        <strain evidence="2">cv. Nipponbare</strain>
    </source>
</reference>
<dbReference type="AlphaFoldDB" id="Q75H68"/>
<dbReference type="EMBL" id="AC136972">
    <property type="protein sequence ID" value="AAR00618.1"/>
    <property type="molecule type" value="Genomic_DNA"/>
</dbReference>